<feature type="domain" description="Glucose-methanol-choline oxidoreductase N-terminal" evidence="16">
    <location>
        <begin position="250"/>
        <end position="456"/>
    </location>
</feature>
<proteinExistence type="inferred from homology"/>
<evidence type="ECO:0000256" key="6">
    <source>
        <dbReference type="ARBA" id="ARBA00013125"/>
    </source>
</evidence>
<reference evidence="18 19" key="1">
    <citation type="journal article" date="2019" name="PLoS Genet.">
        <title>Convergent evolution of linked mating-type loci in basidiomycete fungi.</title>
        <authorList>
            <person name="Sun S."/>
            <person name="Coelho M.A."/>
            <person name="Heitman J."/>
            <person name="Nowrousian M."/>
        </authorList>
    </citation>
    <scope>NUCLEOTIDE SEQUENCE [LARGE SCALE GENOMIC DNA]</scope>
    <source>
        <strain evidence="18 19">CBS 4282</strain>
    </source>
</reference>
<evidence type="ECO:0000256" key="9">
    <source>
        <dbReference type="ARBA" id="ARBA00022827"/>
    </source>
</evidence>
<evidence type="ECO:0000256" key="10">
    <source>
        <dbReference type="ARBA" id="ARBA00022989"/>
    </source>
</evidence>
<evidence type="ECO:0000256" key="2">
    <source>
        <dbReference type="ARBA" id="ARBA00001974"/>
    </source>
</evidence>
<name>A0A7D8V2R2_VANHU</name>
<keyword evidence="12" id="KW-0472">Membrane</keyword>
<evidence type="ECO:0000256" key="13">
    <source>
        <dbReference type="PIRNR" id="PIRNR028937"/>
    </source>
</evidence>
<evidence type="ECO:0000256" key="8">
    <source>
        <dbReference type="ARBA" id="ARBA00022692"/>
    </source>
</evidence>
<dbReference type="AlphaFoldDB" id="A0A7D8V2R2"/>
<dbReference type="InterPro" id="IPR000172">
    <property type="entry name" value="GMC_OxRdtase_N"/>
</dbReference>
<dbReference type="PANTHER" id="PTHR46056:SF12">
    <property type="entry name" value="LONG-CHAIN-ALCOHOL OXIDASE"/>
    <property type="match status" value="1"/>
</dbReference>
<evidence type="ECO:0000313" key="19">
    <source>
        <dbReference type="Proteomes" id="UP000473826"/>
    </source>
</evidence>
<evidence type="ECO:0000256" key="14">
    <source>
        <dbReference type="PIRSR" id="PIRSR028937-1"/>
    </source>
</evidence>
<keyword evidence="7" id="KW-0285">Flavoprotein</keyword>
<comment type="catalytic activity">
    <reaction evidence="1 13">
        <text>a long-chain primary fatty alcohol + O2 = a long-chain fatty aldehyde + H2O2</text>
        <dbReference type="Rhea" id="RHEA:22756"/>
        <dbReference type="ChEBI" id="CHEBI:15379"/>
        <dbReference type="ChEBI" id="CHEBI:16240"/>
        <dbReference type="ChEBI" id="CHEBI:17176"/>
        <dbReference type="ChEBI" id="CHEBI:77396"/>
        <dbReference type="EC" id="1.1.3.20"/>
    </reaction>
</comment>
<dbReference type="InterPro" id="IPR012400">
    <property type="entry name" value="Long_Oxdase"/>
</dbReference>
<feature type="region of interest" description="Disordered" evidence="15">
    <location>
        <begin position="675"/>
        <end position="719"/>
    </location>
</feature>
<dbReference type="Pfam" id="PF13450">
    <property type="entry name" value="NAD_binding_8"/>
    <property type="match status" value="1"/>
</dbReference>
<accession>A0A7D8V2R2</accession>
<dbReference type="EMBL" id="QKWK01000004">
    <property type="protein sequence ID" value="TXT11193.1"/>
    <property type="molecule type" value="Genomic_DNA"/>
</dbReference>
<comment type="caution">
    <text evidence="18">The sequence shown here is derived from an EMBL/GenBank/DDBJ whole genome shotgun (WGS) entry which is preliminary data.</text>
</comment>
<dbReference type="InterPro" id="IPR036188">
    <property type="entry name" value="FAD/NAD-bd_sf"/>
</dbReference>
<keyword evidence="9" id="KW-0274">FAD</keyword>
<protein>
    <recommendedName>
        <fullName evidence="6 13">Long-chain-alcohol oxidase</fullName>
        <ecNumber evidence="6 13">1.1.3.20</ecNumber>
    </recommendedName>
</protein>
<comment type="function">
    <text evidence="3">Long-chain fatty alcohol oxidase involved in the omega-oxidation pathway of lipid degradation.</text>
</comment>
<dbReference type="OrthoDB" id="269227at2759"/>
<feature type="domain" description="Glucose-methanol-choline oxidoreductase C-terminal" evidence="17">
    <location>
        <begin position="547"/>
        <end position="662"/>
    </location>
</feature>
<evidence type="ECO:0000256" key="15">
    <source>
        <dbReference type="SAM" id="MobiDB-lite"/>
    </source>
</evidence>
<dbReference type="PANTHER" id="PTHR46056">
    <property type="entry name" value="LONG-CHAIN-ALCOHOL OXIDASE"/>
    <property type="match status" value="1"/>
</dbReference>
<dbReference type="Gene3D" id="3.50.50.60">
    <property type="entry name" value="FAD/NAD(P)-binding domain"/>
    <property type="match status" value="2"/>
</dbReference>
<dbReference type="GO" id="GO:0046577">
    <property type="term" value="F:long-chain-alcohol oxidase activity"/>
    <property type="evidence" value="ECO:0007669"/>
    <property type="project" value="UniProtKB-EC"/>
</dbReference>
<keyword evidence="8" id="KW-0812">Transmembrane</keyword>
<evidence type="ECO:0000256" key="12">
    <source>
        <dbReference type="ARBA" id="ARBA00023136"/>
    </source>
</evidence>
<evidence type="ECO:0000256" key="7">
    <source>
        <dbReference type="ARBA" id="ARBA00022630"/>
    </source>
</evidence>
<keyword evidence="19" id="KW-1185">Reference proteome</keyword>
<sequence>MDPKLAAAIGTAVAAVAGGTAFALTRPKPDTSLTQEDISTLLTVFDTVLPAVDPVSLSAPASVSADAVNAFAAEKPSDLPVAELTGALAALPAHQVLELKKALAALRASGPTALLMNGTTTPFVNLPLEKRQAVFLSWERRRCPDLRRLHHALTRLAVAQYLGHSRTAARAMGYNPPATPPGQVYPYKFASDHELRTATPDVIIVGSGAGGGVVAKELAEAGLSVLVIESGEHFPPNGLVLTDAQARALMFEGAGMATSAGGDLLLLAGKVFGGGTTVNLAASIEPPRIIREDWARTSGVDYFTSEQYQVDLDAVSSYMGVSLAPSHNYANTLVLTGAKKLGYAAAPVPQNNGGAEHLCGHDCANGCRSGGKKGGVWSWLAGAAAAGATFATGYKVTRVILENGRAVGVVVTSPLNGEMTIKAPRVVLSAGAVHSPALLLRSGIRSPHIGKLHTHPTNYVIGVFPQPTYPTDGTILTSVVNEFAVLNPTGHGVRLEVGLMQPSFVLPLLPAEGIKARVLQHAHMVGLLVFVRDSVPGKVTLGADGPVVTWRANAHDKGYFLKGALAAAEILKAMGAHEVIVAGAGVWRAGDDWDAWKRKLAAPETYGSAHQMGSVRIGATPRLGAAAPTGAVYGAQGLWAADASLFPSASGVNPMLGVMALARNVARDVVRDAKDGKGAAAAERQDEVKPESVDKDKGEERDGERSSQATSYVDVRGEA</sequence>
<evidence type="ECO:0000313" key="18">
    <source>
        <dbReference type="EMBL" id="TXT11193.1"/>
    </source>
</evidence>
<comment type="similarity">
    <text evidence="5 13">Belongs to the GMC oxidoreductase family.</text>
</comment>
<evidence type="ECO:0000256" key="4">
    <source>
        <dbReference type="ARBA" id="ARBA00004370"/>
    </source>
</evidence>
<dbReference type="InterPro" id="IPR007867">
    <property type="entry name" value="GMC_OxRtase_C"/>
</dbReference>
<comment type="cofactor">
    <cofactor evidence="2">
        <name>FAD</name>
        <dbReference type="ChEBI" id="CHEBI:57692"/>
    </cofactor>
</comment>
<dbReference type="Proteomes" id="UP000473826">
    <property type="component" value="Unassembled WGS sequence"/>
</dbReference>
<dbReference type="Pfam" id="PF05199">
    <property type="entry name" value="GMC_oxred_C"/>
    <property type="match status" value="1"/>
</dbReference>
<evidence type="ECO:0000259" key="16">
    <source>
        <dbReference type="Pfam" id="PF00732"/>
    </source>
</evidence>
<feature type="active site" description="Proton acceptor" evidence="14">
    <location>
        <position position="610"/>
    </location>
</feature>
<evidence type="ECO:0000259" key="17">
    <source>
        <dbReference type="Pfam" id="PF05199"/>
    </source>
</evidence>
<comment type="subcellular location">
    <subcellularLocation>
        <location evidence="4">Membrane</location>
    </subcellularLocation>
</comment>
<evidence type="ECO:0000256" key="1">
    <source>
        <dbReference type="ARBA" id="ARBA00000920"/>
    </source>
</evidence>
<feature type="compositionally biased region" description="Basic and acidic residues" evidence="15">
    <location>
        <begin position="675"/>
        <end position="705"/>
    </location>
</feature>
<organism evidence="18 19">
    <name type="scientific">Vanrija humicola</name>
    <name type="common">Yeast</name>
    <name type="synonym">Cryptococcus humicola</name>
    <dbReference type="NCBI Taxonomy" id="5417"/>
    <lineage>
        <taxon>Eukaryota</taxon>
        <taxon>Fungi</taxon>
        <taxon>Dikarya</taxon>
        <taxon>Basidiomycota</taxon>
        <taxon>Agaricomycotina</taxon>
        <taxon>Tremellomycetes</taxon>
        <taxon>Trichosporonales</taxon>
        <taxon>Trichosporonaceae</taxon>
        <taxon>Vanrija</taxon>
    </lineage>
</organism>
<dbReference type="Pfam" id="PF00732">
    <property type="entry name" value="GMC_oxred_N"/>
    <property type="match status" value="1"/>
</dbReference>
<evidence type="ECO:0000256" key="3">
    <source>
        <dbReference type="ARBA" id="ARBA00003842"/>
    </source>
</evidence>
<dbReference type="GO" id="GO:0016020">
    <property type="term" value="C:membrane"/>
    <property type="evidence" value="ECO:0007669"/>
    <property type="project" value="UniProtKB-SubCell"/>
</dbReference>
<evidence type="ECO:0000256" key="11">
    <source>
        <dbReference type="ARBA" id="ARBA00023002"/>
    </source>
</evidence>
<keyword evidence="11 13" id="KW-0560">Oxidoreductase</keyword>
<dbReference type="SUPFAM" id="SSF51905">
    <property type="entry name" value="FAD/NAD(P)-binding domain"/>
    <property type="match status" value="1"/>
</dbReference>
<dbReference type="PIRSF" id="PIRSF028937">
    <property type="entry name" value="Lg_Ch_AO"/>
    <property type="match status" value="1"/>
</dbReference>
<dbReference type="GO" id="GO:0050660">
    <property type="term" value="F:flavin adenine dinucleotide binding"/>
    <property type="evidence" value="ECO:0007669"/>
    <property type="project" value="InterPro"/>
</dbReference>
<gene>
    <name evidence="18" type="ORF">VHUM_01944</name>
</gene>
<evidence type="ECO:0000256" key="5">
    <source>
        <dbReference type="ARBA" id="ARBA00010790"/>
    </source>
</evidence>
<keyword evidence="10" id="KW-1133">Transmembrane helix</keyword>
<dbReference type="EC" id="1.1.3.20" evidence="6 13"/>
<dbReference type="PRINTS" id="PR00411">
    <property type="entry name" value="PNDRDTASEI"/>
</dbReference>